<dbReference type="RefSeq" id="WP_076196421.1">
    <property type="nucleotide sequence ID" value="NZ_CP019236.1"/>
</dbReference>
<keyword evidence="1" id="KW-0732">Signal</keyword>
<name>A0A1P8JR62_9BURK</name>
<dbReference type="Pfam" id="PF13852">
    <property type="entry name" value="DUF4197"/>
    <property type="match status" value="1"/>
</dbReference>
<gene>
    <name evidence="2" type="ORF">RD110_02640</name>
</gene>
<feature type="chain" id="PRO_5012207723" description="DUF4197 domain-containing protein" evidence="1">
    <location>
        <begin position="28"/>
        <end position="234"/>
    </location>
</feature>
<dbReference type="KEGG" id="rhy:RD110_02640"/>
<dbReference type="AlphaFoldDB" id="A0A1P8JR62"/>
<sequence>MDRRNFNAVSVSALASLLLATYETAHALSIADLTDQEASMGLKAALEKGAASAVSLLGQPDGFLGNEKVRIPLPGYLNDAARLLKTLGQGKRVDELVTAMNRAAEAAVPKAKGLLVNAVKTMNVSDAKNILTGGDTSVTRFFSEKTRTPLFGEFLPVVTQATQKVGLAAQYNQVAGKAASLGLVKKDDANIENYVTNKTLDGLFTMIGEEERKIRQDPVSAGSAILKKVFGAVK</sequence>
<evidence type="ECO:0000256" key="1">
    <source>
        <dbReference type="SAM" id="SignalP"/>
    </source>
</evidence>
<evidence type="ECO:0008006" key="4">
    <source>
        <dbReference type="Google" id="ProtNLM"/>
    </source>
</evidence>
<dbReference type="Proteomes" id="UP000186609">
    <property type="component" value="Chromosome"/>
</dbReference>
<evidence type="ECO:0000313" key="3">
    <source>
        <dbReference type="Proteomes" id="UP000186609"/>
    </source>
</evidence>
<feature type="signal peptide" evidence="1">
    <location>
        <begin position="1"/>
        <end position="27"/>
    </location>
</feature>
<organism evidence="2 3">
    <name type="scientific">Rhodoferax koreensis</name>
    <dbReference type="NCBI Taxonomy" id="1842727"/>
    <lineage>
        <taxon>Bacteria</taxon>
        <taxon>Pseudomonadati</taxon>
        <taxon>Pseudomonadota</taxon>
        <taxon>Betaproteobacteria</taxon>
        <taxon>Burkholderiales</taxon>
        <taxon>Comamonadaceae</taxon>
        <taxon>Rhodoferax</taxon>
    </lineage>
</organism>
<keyword evidence="3" id="KW-1185">Reference proteome</keyword>
<dbReference type="InterPro" id="IPR025245">
    <property type="entry name" value="DUF4197"/>
</dbReference>
<protein>
    <recommendedName>
        <fullName evidence="4">DUF4197 domain-containing protein</fullName>
    </recommendedName>
</protein>
<accession>A0A1P8JR62</accession>
<dbReference type="EMBL" id="CP019236">
    <property type="protein sequence ID" value="APW36243.1"/>
    <property type="molecule type" value="Genomic_DNA"/>
</dbReference>
<evidence type="ECO:0000313" key="2">
    <source>
        <dbReference type="EMBL" id="APW36243.1"/>
    </source>
</evidence>
<reference evidence="2 3" key="1">
    <citation type="submission" date="2017-01" db="EMBL/GenBank/DDBJ databases">
        <authorList>
            <person name="Mah S.A."/>
            <person name="Swanson W.J."/>
            <person name="Moy G.W."/>
            <person name="Vacquier V.D."/>
        </authorList>
    </citation>
    <scope>NUCLEOTIDE SEQUENCE [LARGE SCALE GENOMIC DNA]</scope>
    <source>
        <strain evidence="2 3">DCY110</strain>
    </source>
</reference>
<dbReference type="OrthoDB" id="5292580at2"/>
<proteinExistence type="predicted"/>